<name>A0AAV8UBB5_9ROSI</name>
<evidence type="ECO:0000256" key="3">
    <source>
        <dbReference type="ARBA" id="ARBA00023175"/>
    </source>
</evidence>
<evidence type="ECO:0000256" key="1">
    <source>
        <dbReference type="ARBA" id="ARBA00004245"/>
    </source>
</evidence>
<dbReference type="InterPro" id="IPR027417">
    <property type="entry name" value="P-loop_NTPase"/>
</dbReference>
<dbReference type="PANTHER" id="PTHR47970">
    <property type="entry name" value="KINESIN-LIKE PROTEIN KIF11"/>
    <property type="match status" value="1"/>
</dbReference>
<organism evidence="7 8">
    <name type="scientific">Erythroxylum novogranatense</name>
    <dbReference type="NCBI Taxonomy" id="1862640"/>
    <lineage>
        <taxon>Eukaryota</taxon>
        <taxon>Viridiplantae</taxon>
        <taxon>Streptophyta</taxon>
        <taxon>Embryophyta</taxon>
        <taxon>Tracheophyta</taxon>
        <taxon>Spermatophyta</taxon>
        <taxon>Magnoliopsida</taxon>
        <taxon>eudicotyledons</taxon>
        <taxon>Gunneridae</taxon>
        <taxon>Pentapetalae</taxon>
        <taxon>rosids</taxon>
        <taxon>fabids</taxon>
        <taxon>Malpighiales</taxon>
        <taxon>Erythroxylaceae</taxon>
        <taxon>Erythroxylum</taxon>
    </lineage>
</organism>
<evidence type="ECO:0000313" key="8">
    <source>
        <dbReference type="Proteomes" id="UP001159364"/>
    </source>
</evidence>
<dbReference type="InterPro" id="IPR001752">
    <property type="entry name" value="Kinesin_motor_dom"/>
</dbReference>
<feature type="binding site" evidence="5">
    <location>
        <begin position="38"/>
        <end position="45"/>
    </location>
    <ligand>
        <name>ATP</name>
        <dbReference type="ChEBI" id="CHEBI:30616"/>
    </ligand>
</feature>
<dbReference type="SUPFAM" id="SSF52540">
    <property type="entry name" value="P-loop containing nucleoside triphosphate hydrolases"/>
    <property type="match status" value="1"/>
</dbReference>
<keyword evidence="2" id="KW-0963">Cytoplasm</keyword>
<evidence type="ECO:0000256" key="2">
    <source>
        <dbReference type="ARBA" id="ARBA00022490"/>
    </source>
</evidence>
<keyword evidence="5" id="KW-0547">Nucleotide-binding</keyword>
<dbReference type="Proteomes" id="UP001159364">
    <property type="component" value="Linkage Group LG08"/>
</dbReference>
<dbReference type="SMART" id="SM00129">
    <property type="entry name" value="KISc"/>
    <property type="match status" value="1"/>
</dbReference>
<dbReference type="GO" id="GO:0007018">
    <property type="term" value="P:microtubule-based movement"/>
    <property type="evidence" value="ECO:0007669"/>
    <property type="project" value="InterPro"/>
</dbReference>
<evidence type="ECO:0000256" key="4">
    <source>
        <dbReference type="ARBA" id="ARBA00023212"/>
    </source>
</evidence>
<accession>A0AAV8UBB5</accession>
<dbReference type="GO" id="GO:0005524">
    <property type="term" value="F:ATP binding"/>
    <property type="evidence" value="ECO:0007669"/>
    <property type="project" value="UniProtKB-UniRule"/>
</dbReference>
<dbReference type="GO" id="GO:0072686">
    <property type="term" value="C:mitotic spindle"/>
    <property type="evidence" value="ECO:0007669"/>
    <property type="project" value="TreeGrafter"/>
</dbReference>
<reference evidence="7 8" key="1">
    <citation type="submission" date="2021-09" db="EMBL/GenBank/DDBJ databases">
        <title>Genomic insights and catalytic innovation underlie evolution of tropane alkaloids biosynthesis.</title>
        <authorList>
            <person name="Wang Y.-J."/>
            <person name="Tian T."/>
            <person name="Huang J.-P."/>
            <person name="Huang S.-X."/>
        </authorList>
    </citation>
    <scope>NUCLEOTIDE SEQUENCE [LARGE SCALE GENOMIC DNA]</scope>
    <source>
        <strain evidence="7">KIB-2018</strain>
        <tissue evidence="7">Leaf</tissue>
    </source>
</reference>
<dbReference type="PROSITE" id="PS50067">
    <property type="entry name" value="KINESIN_MOTOR_2"/>
    <property type="match status" value="1"/>
</dbReference>
<keyword evidence="8" id="KW-1185">Reference proteome</keyword>
<dbReference type="InterPro" id="IPR036961">
    <property type="entry name" value="Kinesin_motor_dom_sf"/>
</dbReference>
<dbReference type="InterPro" id="IPR047149">
    <property type="entry name" value="KIF11-like"/>
</dbReference>
<dbReference type="GO" id="GO:0051231">
    <property type="term" value="P:spindle elongation"/>
    <property type="evidence" value="ECO:0007669"/>
    <property type="project" value="TreeGrafter"/>
</dbReference>
<dbReference type="GO" id="GO:0090307">
    <property type="term" value="P:mitotic spindle assembly"/>
    <property type="evidence" value="ECO:0007669"/>
    <property type="project" value="TreeGrafter"/>
</dbReference>
<dbReference type="GO" id="GO:0008017">
    <property type="term" value="F:microtubule binding"/>
    <property type="evidence" value="ECO:0007669"/>
    <property type="project" value="InterPro"/>
</dbReference>
<dbReference type="GO" id="GO:0008574">
    <property type="term" value="F:plus-end-directed microtubule motor activity"/>
    <property type="evidence" value="ECO:0007669"/>
    <property type="project" value="TreeGrafter"/>
</dbReference>
<evidence type="ECO:0000259" key="6">
    <source>
        <dbReference type="PROSITE" id="PS50067"/>
    </source>
</evidence>
<sequence>MIRAFGPATQQNELFDSAISPIVNEVLEGYNCTIFAFGQTGTGKTYTMEGGKVSKVMKMENSLVTQGSFQEPSSRYLKFNALKATNADYRLKITFLELYNEEITDRLTPDEHVSLFDDKSKKPIALMEDGKGNVFIRGLEQEVVHTANEGRAKEAGEINKSLLTLGRVINALADRSGHVLYG</sequence>
<dbReference type="EMBL" id="JAIWQS010000008">
    <property type="protein sequence ID" value="KAJ8899729.1"/>
    <property type="molecule type" value="Genomic_DNA"/>
</dbReference>
<comment type="subcellular location">
    <subcellularLocation>
        <location evidence="1">Cytoplasm</location>
        <location evidence="1">Cytoskeleton</location>
    </subcellularLocation>
</comment>
<protein>
    <recommendedName>
        <fullName evidence="6">Kinesin motor domain-containing protein</fullName>
    </recommendedName>
</protein>
<dbReference type="Pfam" id="PF00225">
    <property type="entry name" value="Kinesin"/>
    <property type="match status" value="1"/>
</dbReference>
<evidence type="ECO:0000256" key="5">
    <source>
        <dbReference type="PROSITE-ProRule" id="PRU00283"/>
    </source>
</evidence>
<keyword evidence="5" id="KW-0067">ATP-binding</keyword>
<keyword evidence="3 5" id="KW-0505">Motor protein</keyword>
<feature type="domain" description="Kinesin motor" evidence="6">
    <location>
        <begin position="1"/>
        <end position="182"/>
    </location>
</feature>
<keyword evidence="4" id="KW-0206">Cytoskeleton</keyword>
<comment type="caution">
    <text evidence="7">The sequence shown here is derived from an EMBL/GenBank/DDBJ whole genome shotgun (WGS) entry which is preliminary data.</text>
</comment>
<dbReference type="PANTHER" id="PTHR47970:SF9">
    <property type="entry name" value="KINESIN-LIKE PROTEIN KIN-5D"/>
    <property type="match status" value="1"/>
</dbReference>
<gene>
    <name evidence="7" type="ORF">K2173_019428</name>
</gene>
<comment type="similarity">
    <text evidence="5">Belongs to the TRAFAC class myosin-kinesin ATPase superfamily. Kinesin family.</text>
</comment>
<proteinExistence type="inferred from homology"/>
<dbReference type="GO" id="GO:0005876">
    <property type="term" value="C:spindle microtubule"/>
    <property type="evidence" value="ECO:0007669"/>
    <property type="project" value="TreeGrafter"/>
</dbReference>
<dbReference type="AlphaFoldDB" id="A0AAV8UBB5"/>
<dbReference type="Gene3D" id="3.40.850.10">
    <property type="entry name" value="Kinesin motor domain"/>
    <property type="match status" value="2"/>
</dbReference>
<evidence type="ECO:0000313" key="7">
    <source>
        <dbReference type="EMBL" id="KAJ8899729.1"/>
    </source>
</evidence>